<evidence type="ECO:0000259" key="16">
    <source>
        <dbReference type="Pfam" id="PF07715"/>
    </source>
</evidence>
<feature type="domain" description="TonB-dependent receptor-like beta-barrel" evidence="15">
    <location>
        <begin position="328"/>
        <end position="764"/>
    </location>
</feature>
<evidence type="ECO:0000313" key="18">
    <source>
        <dbReference type="Proteomes" id="UP000673975"/>
    </source>
</evidence>
<keyword evidence="8" id="KW-0406">Ion transport</keyword>
<dbReference type="PANTHER" id="PTHR32552:SF68">
    <property type="entry name" value="FERRICHROME OUTER MEMBRANE TRANSPORTER_PHAGE RECEPTOR"/>
    <property type="match status" value="1"/>
</dbReference>
<keyword evidence="5 12" id="KW-0812">Transmembrane</keyword>
<evidence type="ECO:0000256" key="2">
    <source>
        <dbReference type="ARBA" id="ARBA00022448"/>
    </source>
</evidence>
<evidence type="ECO:0000256" key="3">
    <source>
        <dbReference type="ARBA" id="ARBA00022452"/>
    </source>
</evidence>
<dbReference type="Gene3D" id="2.170.130.10">
    <property type="entry name" value="TonB-dependent receptor, plug domain"/>
    <property type="match status" value="1"/>
</dbReference>
<sequence>MKSFITIFFTFVLVAGSSASFAQSITGTVRDAQTREPLPGAAIIQSQTDHGTTSGSQGEFELELREDGAGTIEIRYVGYEAAQVQVNWSGKREKNISLVPATIISDEVLVEAFRVDERAPVTYSNVSREEIRERNLGQDVPVLLEMSPSVISSSDAGAGIGYTGLRIRGVDPQRINVTVNGIPLNDSESHGVFWVNMPDFASSVEQIQIQRGVGTSAHGPAAFGATVNLQTTTLQSDPYGEINSSAGSFNTFKNNIRTGTGLMSNGWAFDGRLSSIRSDGYIDRASSDLRSFFLSGTRHTDQSLLKLNVFSGQEETYQAWYGVHEDQLDENRRFNPAGMYTGPDGETRFYDDQTDNYTQTHYQLHYSRKISDRLSGNLSLHYTRGAGYYEEFREGDALTSYGFQPVSIGQETVENTDLVRQRWLDNHFAGATFSVDYKGGENWQLTFGGGLNHYDGDHFGKIVWTRVASPAELGDRYYDNKGEKTDGNLYAKAMIDLTERLSAFGDIQVRGIRYTLDGINNDQRILDETHDFLFVNPKGGITYDLGEIGRVYGYFGISSKEPVRRDFTDATENYQPRFETLYNTEAGYRGGWDRLQFGLNAFFMWYDNQLINTGDINDVGDPVRTNVPESYRAGVELEAAFRISRSLQWNGNVTLSRNRIPEFVERIDRFDENWVFVGQDEIRHENTDIAFSPAVVSASQLSWQQGSAGIDWYSRYVGRQYLDNTSYSGRSIDPWWVNDIRLSWEWGGLQTVRSVRFQLMVNNILDHTYESNGYTFGYFAGEDEFRENYYFPQAGRHILGGVTVTF</sequence>
<evidence type="ECO:0000256" key="14">
    <source>
        <dbReference type="SAM" id="SignalP"/>
    </source>
</evidence>
<feature type="domain" description="TonB-dependent receptor plug" evidence="16">
    <location>
        <begin position="118"/>
        <end position="225"/>
    </location>
</feature>
<name>A0A8J7RT95_9BACT</name>
<keyword evidence="17" id="KW-0675">Receptor</keyword>
<evidence type="ECO:0000259" key="15">
    <source>
        <dbReference type="Pfam" id="PF00593"/>
    </source>
</evidence>
<keyword evidence="10 12" id="KW-0472">Membrane</keyword>
<dbReference type="InterPro" id="IPR036942">
    <property type="entry name" value="Beta-barrel_TonB_sf"/>
</dbReference>
<dbReference type="Pfam" id="PF00593">
    <property type="entry name" value="TonB_dep_Rec_b-barrel"/>
    <property type="match status" value="1"/>
</dbReference>
<dbReference type="GO" id="GO:0015344">
    <property type="term" value="F:siderophore uptake transmembrane transporter activity"/>
    <property type="evidence" value="ECO:0007669"/>
    <property type="project" value="TreeGrafter"/>
</dbReference>
<evidence type="ECO:0000256" key="12">
    <source>
        <dbReference type="PROSITE-ProRule" id="PRU01360"/>
    </source>
</evidence>
<dbReference type="Pfam" id="PF13715">
    <property type="entry name" value="CarbopepD_reg_2"/>
    <property type="match status" value="1"/>
</dbReference>
<proteinExistence type="inferred from homology"/>
<protein>
    <submittedName>
        <fullName evidence="17">TonB-dependent receptor</fullName>
    </submittedName>
</protein>
<evidence type="ECO:0000313" key="17">
    <source>
        <dbReference type="EMBL" id="MBP3193454.1"/>
    </source>
</evidence>
<evidence type="ECO:0000256" key="13">
    <source>
        <dbReference type="RuleBase" id="RU003357"/>
    </source>
</evidence>
<dbReference type="InterPro" id="IPR012910">
    <property type="entry name" value="Plug_dom"/>
</dbReference>
<evidence type="ECO:0000256" key="1">
    <source>
        <dbReference type="ARBA" id="ARBA00004571"/>
    </source>
</evidence>
<evidence type="ECO:0000256" key="5">
    <source>
        <dbReference type="ARBA" id="ARBA00022692"/>
    </source>
</evidence>
<organism evidence="17 18">
    <name type="scientific">Natronogracilivirga saccharolytica</name>
    <dbReference type="NCBI Taxonomy" id="2812953"/>
    <lineage>
        <taxon>Bacteria</taxon>
        <taxon>Pseudomonadati</taxon>
        <taxon>Balneolota</taxon>
        <taxon>Balneolia</taxon>
        <taxon>Balneolales</taxon>
        <taxon>Cyclonatronaceae</taxon>
        <taxon>Natronogracilivirga</taxon>
    </lineage>
</organism>
<dbReference type="PANTHER" id="PTHR32552">
    <property type="entry name" value="FERRICHROME IRON RECEPTOR-RELATED"/>
    <property type="match status" value="1"/>
</dbReference>
<keyword evidence="7" id="KW-0408">Iron</keyword>
<keyword evidence="9 13" id="KW-0798">TonB box</keyword>
<evidence type="ECO:0000256" key="6">
    <source>
        <dbReference type="ARBA" id="ARBA00022729"/>
    </source>
</evidence>
<evidence type="ECO:0000256" key="8">
    <source>
        <dbReference type="ARBA" id="ARBA00023065"/>
    </source>
</evidence>
<feature type="chain" id="PRO_5035206882" evidence="14">
    <location>
        <begin position="23"/>
        <end position="806"/>
    </location>
</feature>
<accession>A0A8J7RT95</accession>
<evidence type="ECO:0000256" key="9">
    <source>
        <dbReference type="ARBA" id="ARBA00023077"/>
    </source>
</evidence>
<evidence type="ECO:0000256" key="10">
    <source>
        <dbReference type="ARBA" id="ARBA00023136"/>
    </source>
</evidence>
<comment type="similarity">
    <text evidence="12 13">Belongs to the TonB-dependent receptor family.</text>
</comment>
<keyword evidence="3 12" id="KW-1134">Transmembrane beta strand</keyword>
<evidence type="ECO:0000256" key="7">
    <source>
        <dbReference type="ARBA" id="ARBA00023004"/>
    </source>
</evidence>
<keyword evidence="4" id="KW-0410">Iron transport</keyword>
<feature type="signal peptide" evidence="14">
    <location>
        <begin position="1"/>
        <end position="22"/>
    </location>
</feature>
<dbReference type="SUPFAM" id="SSF49464">
    <property type="entry name" value="Carboxypeptidase regulatory domain-like"/>
    <property type="match status" value="1"/>
</dbReference>
<dbReference type="EMBL" id="JAFIDN010000010">
    <property type="protein sequence ID" value="MBP3193454.1"/>
    <property type="molecule type" value="Genomic_DNA"/>
</dbReference>
<dbReference type="GO" id="GO:0009279">
    <property type="term" value="C:cell outer membrane"/>
    <property type="evidence" value="ECO:0007669"/>
    <property type="project" value="UniProtKB-SubCell"/>
</dbReference>
<dbReference type="PROSITE" id="PS52016">
    <property type="entry name" value="TONB_DEPENDENT_REC_3"/>
    <property type="match status" value="1"/>
</dbReference>
<comment type="subcellular location">
    <subcellularLocation>
        <location evidence="1 12">Cell outer membrane</location>
        <topology evidence="1 12">Multi-pass membrane protein</topology>
    </subcellularLocation>
</comment>
<dbReference type="SUPFAM" id="SSF56935">
    <property type="entry name" value="Porins"/>
    <property type="match status" value="1"/>
</dbReference>
<reference evidence="17" key="1">
    <citation type="submission" date="2021-02" db="EMBL/GenBank/DDBJ databases">
        <title>Natronogracilivirga saccharolytica gen. nov. sp. nov. a new anaerobic, haloalkiliphilic carbohydrate-fermenting bacterium from soda lake and proposing of Cyclonatronumiaceae fam. nov. in the phylum Balneolaeota.</title>
        <authorList>
            <person name="Zhilina T.N."/>
            <person name="Sorokin D.Y."/>
            <person name="Zavarzina D.G."/>
            <person name="Toshchakov S.V."/>
            <person name="Kublanov I.V."/>
        </authorList>
    </citation>
    <scope>NUCLEOTIDE SEQUENCE</scope>
    <source>
        <strain evidence="17">Z-1702</strain>
    </source>
</reference>
<dbReference type="RefSeq" id="WP_210512909.1">
    <property type="nucleotide sequence ID" value="NZ_JAFIDN010000010.1"/>
</dbReference>
<evidence type="ECO:0000256" key="11">
    <source>
        <dbReference type="ARBA" id="ARBA00023237"/>
    </source>
</evidence>
<keyword evidence="6 14" id="KW-0732">Signal</keyword>
<keyword evidence="18" id="KW-1185">Reference proteome</keyword>
<comment type="caution">
    <text evidence="17">The sequence shown here is derived from an EMBL/GenBank/DDBJ whole genome shotgun (WGS) entry which is preliminary data.</text>
</comment>
<gene>
    <name evidence="17" type="ORF">NATSA_12320</name>
</gene>
<dbReference type="Gene3D" id="2.60.40.1120">
    <property type="entry name" value="Carboxypeptidase-like, regulatory domain"/>
    <property type="match status" value="1"/>
</dbReference>
<dbReference type="InterPro" id="IPR039426">
    <property type="entry name" value="TonB-dep_rcpt-like"/>
</dbReference>
<keyword evidence="11 12" id="KW-0998">Cell outer membrane</keyword>
<dbReference type="AlphaFoldDB" id="A0A8J7RT95"/>
<dbReference type="InterPro" id="IPR008969">
    <property type="entry name" value="CarboxyPept-like_regulatory"/>
</dbReference>
<keyword evidence="2 12" id="KW-0813">Transport</keyword>
<dbReference type="Gene3D" id="2.40.170.20">
    <property type="entry name" value="TonB-dependent receptor, beta-barrel domain"/>
    <property type="match status" value="1"/>
</dbReference>
<evidence type="ECO:0000256" key="4">
    <source>
        <dbReference type="ARBA" id="ARBA00022496"/>
    </source>
</evidence>
<dbReference type="Pfam" id="PF07715">
    <property type="entry name" value="Plug"/>
    <property type="match status" value="1"/>
</dbReference>
<dbReference type="Proteomes" id="UP000673975">
    <property type="component" value="Unassembled WGS sequence"/>
</dbReference>
<dbReference type="InterPro" id="IPR000531">
    <property type="entry name" value="Beta-barrel_TonB"/>
</dbReference>
<dbReference type="InterPro" id="IPR037066">
    <property type="entry name" value="Plug_dom_sf"/>
</dbReference>